<dbReference type="InterPro" id="IPR005632">
    <property type="entry name" value="Chaperone_Skp"/>
</dbReference>
<keyword evidence="5" id="KW-1185">Reference proteome</keyword>
<organism evidence="4 5">
    <name type="scientific">Pseudobythopirellula maris</name>
    <dbReference type="NCBI Taxonomy" id="2527991"/>
    <lineage>
        <taxon>Bacteria</taxon>
        <taxon>Pseudomonadati</taxon>
        <taxon>Planctomycetota</taxon>
        <taxon>Planctomycetia</taxon>
        <taxon>Pirellulales</taxon>
        <taxon>Lacipirellulaceae</taxon>
        <taxon>Pseudobythopirellula</taxon>
    </lineage>
</organism>
<accession>A0A5C5ZSW4</accession>
<dbReference type="Pfam" id="PF03938">
    <property type="entry name" value="OmpH"/>
    <property type="match status" value="1"/>
</dbReference>
<feature type="signal peptide" evidence="3">
    <location>
        <begin position="1"/>
        <end position="24"/>
    </location>
</feature>
<dbReference type="SUPFAM" id="SSF111384">
    <property type="entry name" value="OmpH-like"/>
    <property type="match status" value="1"/>
</dbReference>
<evidence type="ECO:0000256" key="1">
    <source>
        <dbReference type="ARBA" id="ARBA00009091"/>
    </source>
</evidence>
<keyword evidence="2 3" id="KW-0732">Signal</keyword>
<evidence type="ECO:0000313" key="4">
    <source>
        <dbReference type="EMBL" id="TWT90632.1"/>
    </source>
</evidence>
<dbReference type="GO" id="GO:0005829">
    <property type="term" value="C:cytosol"/>
    <property type="evidence" value="ECO:0007669"/>
    <property type="project" value="TreeGrafter"/>
</dbReference>
<protein>
    <submittedName>
        <fullName evidence="4">Outer membrane protein (OmpH-like)</fullName>
    </submittedName>
</protein>
<name>A0A5C5ZSW4_9BACT</name>
<dbReference type="Gene3D" id="3.30.910.20">
    <property type="entry name" value="Skp domain"/>
    <property type="match status" value="1"/>
</dbReference>
<dbReference type="GO" id="GO:0051082">
    <property type="term" value="F:unfolded protein binding"/>
    <property type="evidence" value="ECO:0007669"/>
    <property type="project" value="InterPro"/>
</dbReference>
<dbReference type="PANTHER" id="PTHR35089">
    <property type="entry name" value="CHAPERONE PROTEIN SKP"/>
    <property type="match status" value="1"/>
</dbReference>
<comment type="similarity">
    <text evidence="1">Belongs to the Skp family.</text>
</comment>
<dbReference type="GO" id="GO:0050821">
    <property type="term" value="P:protein stabilization"/>
    <property type="evidence" value="ECO:0007669"/>
    <property type="project" value="TreeGrafter"/>
</dbReference>
<evidence type="ECO:0000256" key="2">
    <source>
        <dbReference type="ARBA" id="ARBA00022729"/>
    </source>
</evidence>
<dbReference type="PANTHER" id="PTHR35089:SF1">
    <property type="entry name" value="CHAPERONE PROTEIN SKP"/>
    <property type="match status" value="1"/>
</dbReference>
<reference evidence="4 5" key="1">
    <citation type="submission" date="2019-02" db="EMBL/GenBank/DDBJ databases">
        <title>Deep-cultivation of Planctomycetes and their phenomic and genomic characterization uncovers novel biology.</title>
        <authorList>
            <person name="Wiegand S."/>
            <person name="Jogler M."/>
            <person name="Boedeker C."/>
            <person name="Pinto D."/>
            <person name="Vollmers J."/>
            <person name="Rivas-Marin E."/>
            <person name="Kohn T."/>
            <person name="Peeters S.H."/>
            <person name="Heuer A."/>
            <person name="Rast P."/>
            <person name="Oberbeckmann S."/>
            <person name="Bunk B."/>
            <person name="Jeske O."/>
            <person name="Meyerdierks A."/>
            <person name="Storesund J.E."/>
            <person name="Kallscheuer N."/>
            <person name="Luecker S."/>
            <person name="Lage O.M."/>
            <person name="Pohl T."/>
            <person name="Merkel B.J."/>
            <person name="Hornburger P."/>
            <person name="Mueller R.-W."/>
            <person name="Bruemmer F."/>
            <person name="Labrenz M."/>
            <person name="Spormann A.M."/>
            <person name="Op Den Camp H."/>
            <person name="Overmann J."/>
            <person name="Amann R."/>
            <person name="Jetten M.S.M."/>
            <person name="Mascher T."/>
            <person name="Medema M.H."/>
            <person name="Devos D.P."/>
            <person name="Kaster A.-K."/>
            <person name="Ovreas L."/>
            <person name="Rohde M."/>
            <person name="Galperin M.Y."/>
            <person name="Jogler C."/>
        </authorList>
    </citation>
    <scope>NUCLEOTIDE SEQUENCE [LARGE SCALE GENOMIC DNA]</scope>
    <source>
        <strain evidence="4 5">Mal64</strain>
    </source>
</reference>
<dbReference type="AlphaFoldDB" id="A0A5C5ZSW4"/>
<dbReference type="EMBL" id="SJPQ01000001">
    <property type="protein sequence ID" value="TWT90632.1"/>
    <property type="molecule type" value="Genomic_DNA"/>
</dbReference>
<sequence length="214" mass="23660" precursor="true">MKTMLAAAAAFALFAVSFAPQAQAQNPAGANAKKFGIGVVDINYIFKQHAGFRAAMDGMKTNFQSVETELKGEQQKIVQAEKQKQGYNAGTPEYNKLDDEIVQMKAQLQLTVTRRRKALAEQEAAIFYKTYREVDQAIDSYAKHYEIGIVFRFSGDEIDPNNRESILQTINRPVHFQNQIDITPDILAMLNRNSGGAAASNTSVGSRPGATRPR</sequence>
<dbReference type="Proteomes" id="UP000315440">
    <property type="component" value="Unassembled WGS sequence"/>
</dbReference>
<evidence type="ECO:0000256" key="3">
    <source>
        <dbReference type="SAM" id="SignalP"/>
    </source>
</evidence>
<dbReference type="InterPro" id="IPR024930">
    <property type="entry name" value="Skp_dom_sf"/>
</dbReference>
<evidence type="ECO:0000313" key="5">
    <source>
        <dbReference type="Proteomes" id="UP000315440"/>
    </source>
</evidence>
<comment type="caution">
    <text evidence="4">The sequence shown here is derived from an EMBL/GenBank/DDBJ whole genome shotgun (WGS) entry which is preliminary data.</text>
</comment>
<proteinExistence type="inferred from homology"/>
<gene>
    <name evidence="4" type="ORF">Mal64_10260</name>
</gene>
<dbReference type="SMART" id="SM00935">
    <property type="entry name" value="OmpH"/>
    <property type="match status" value="1"/>
</dbReference>
<feature type="chain" id="PRO_5023103576" evidence="3">
    <location>
        <begin position="25"/>
        <end position="214"/>
    </location>
</feature>